<dbReference type="InterPro" id="IPR047151">
    <property type="entry name" value="RNZ2-like"/>
</dbReference>
<dbReference type="CDD" id="cd07718">
    <property type="entry name" value="RNaseZ_ELAC1_ELAC2-C-term-like_MBL-fold"/>
    <property type="match status" value="1"/>
</dbReference>
<dbReference type="GO" id="GO:1990180">
    <property type="term" value="P:mitochondrial tRNA 3'-end processing"/>
    <property type="evidence" value="ECO:0007669"/>
    <property type="project" value="TreeGrafter"/>
</dbReference>
<protein>
    <recommendedName>
        <fullName evidence="4">ribonuclease Z</fullName>
        <ecNumber evidence="4">3.1.26.11</ecNumber>
    </recommendedName>
</protein>
<dbReference type="EC" id="3.1.26.11" evidence="4"/>
<dbReference type="EMBL" id="VXIT01000006">
    <property type="protein sequence ID" value="KAA6412335.1"/>
    <property type="molecule type" value="Genomic_DNA"/>
</dbReference>
<feature type="region of interest" description="Disordered" evidence="11">
    <location>
        <begin position="861"/>
        <end position="984"/>
    </location>
</feature>
<evidence type="ECO:0000256" key="6">
    <source>
        <dbReference type="ARBA" id="ARBA00022722"/>
    </source>
</evidence>
<evidence type="ECO:0000256" key="7">
    <source>
        <dbReference type="ARBA" id="ARBA00022723"/>
    </source>
</evidence>
<evidence type="ECO:0000256" key="10">
    <source>
        <dbReference type="ARBA" id="ARBA00022833"/>
    </source>
</evidence>
<keyword evidence="6" id="KW-0540">Nuclease</keyword>
<evidence type="ECO:0000256" key="9">
    <source>
        <dbReference type="ARBA" id="ARBA00022801"/>
    </source>
</evidence>
<proteinExistence type="inferred from homology"/>
<dbReference type="OrthoDB" id="527344at2759"/>
<dbReference type="SUPFAM" id="SSF56281">
    <property type="entry name" value="Metallo-hydrolase/oxidoreductase"/>
    <property type="match status" value="2"/>
</dbReference>
<dbReference type="PANTHER" id="PTHR12553:SF49">
    <property type="entry name" value="ZINC PHOSPHODIESTERASE ELAC PROTEIN 2"/>
    <property type="match status" value="1"/>
</dbReference>
<dbReference type="Proteomes" id="UP000324767">
    <property type="component" value="Unassembled WGS sequence"/>
</dbReference>
<evidence type="ECO:0000256" key="5">
    <source>
        <dbReference type="ARBA" id="ARBA00022694"/>
    </source>
</evidence>
<evidence type="ECO:0000256" key="1">
    <source>
        <dbReference type="ARBA" id="ARBA00000402"/>
    </source>
</evidence>
<feature type="compositionally biased region" description="Low complexity" evidence="11">
    <location>
        <begin position="908"/>
        <end position="931"/>
    </location>
</feature>
<feature type="region of interest" description="Disordered" evidence="11">
    <location>
        <begin position="96"/>
        <end position="123"/>
    </location>
</feature>
<sequence length="984" mass="107865">MRSYIQFLTTPTADTPGTCLMLHFDDKRYLIGNLHEGTQRASIQRGIKLTKVSEIFLTGKTEWKNTGGLIGMILTLADTTKAAAVNKVHDRALNNRTIENKQRDEATDRQFRGGEDGGEQAKDDRVTLNIHGGSNLMHTLATGRRFVFRKGMPINVDEMDGERVTDLREPTWMDKNVKVWAMSISPSSNAGASSPRAISPRKRSFNEFKDGGSPILEGIADRPNEPEESPAERSDREQQIRKAVVSEMFDSDWRLDALLETWLHQVKMPAALFERDPETRKIVKYTGPLPGESEELPFIKVLVRQPWPAAMIQHLPPTTPSQAAMSYFFRNHPQRGKFNPEAAKALKVEMGPAWAKLASGQSVESNDGKLITSDMVLAEGKEGGGVAVVELPSRDYVQNLIERPEWKSPEVMTGIGAVIWILGAGVGQDDNLRRFMSDFSYLKHFVSSRDYCPNYLSLDSSASAAIRLNQVDPMRYPIPVHDNVTLPQPGQPALPKEPKENIVPAQRGLTIQFQPSFEILTSAVVPPLNTAEVLQETPTAVLALAQTAKEELSSDAVREQMAKQDLPSQDAEIITLGTGSALPSKYRNVSATLLRVPGCGSYLLDCGENTLGQLKRVYPPDELAEVLRDLKLIWISHLHADHHLGTTSVIKAWYQEVYGKQIAEGTLSKHSLTEQLLYPSKILEEERRLFVASEEHMLRYLREYSSVEDFGFDKIVPLAVQASKAGFPESTILRWNARVIGFNTFEPRINRALRASTGLCSLAAVYVDHCYHSMAVTLTFPTGFKFSYSGDCRPCAAFAEIGKGSTVLLHEATFDDELKGDAEAKKHSTTSEALAVGAAMGARRVLLTHFSQRYAKIPVMGDMDGAGEDGGQSEGEGMEGTGMEGTGTEATGMEGTGMEAKGIERTTIEGTSMEGTGMEATGTEATGTETSNPLDGEVPPCPPPQSPPNPRLPPSPPKPNPHPTPAPRLLPATPPPSPPLQPRT</sequence>
<comment type="cofactor">
    <cofactor evidence="2">
        <name>Zn(2+)</name>
        <dbReference type="ChEBI" id="CHEBI:29105"/>
    </cofactor>
</comment>
<dbReference type="InterPro" id="IPR027794">
    <property type="entry name" value="tRNase_Z_dom"/>
</dbReference>
<dbReference type="GO" id="GO:0042781">
    <property type="term" value="F:3'-tRNA processing endoribonuclease activity"/>
    <property type="evidence" value="ECO:0007669"/>
    <property type="project" value="UniProtKB-EC"/>
</dbReference>
<organism evidence="13 14">
    <name type="scientific">Lasallia pustulata</name>
    <dbReference type="NCBI Taxonomy" id="136370"/>
    <lineage>
        <taxon>Eukaryota</taxon>
        <taxon>Fungi</taxon>
        <taxon>Dikarya</taxon>
        <taxon>Ascomycota</taxon>
        <taxon>Pezizomycotina</taxon>
        <taxon>Lecanoromycetes</taxon>
        <taxon>OSLEUM clade</taxon>
        <taxon>Umbilicariomycetidae</taxon>
        <taxon>Umbilicariales</taxon>
        <taxon>Umbilicariaceae</taxon>
        <taxon>Lasallia</taxon>
    </lineage>
</organism>
<feature type="compositionally biased region" description="Gly residues" evidence="11">
    <location>
        <begin position="868"/>
        <end position="885"/>
    </location>
</feature>
<name>A0A5M8PTL4_9LECA</name>
<evidence type="ECO:0000256" key="8">
    <source>
        <dbReference type="ARBA" id="ARBA00022759"/>
    </source>
</evidence>
<evidence type="ECO:0000256" key="2">
    <source>
        <dbReference type="ARBA" id="ARBA00001947"/>
    </source>
</evidence>
<evidence type="ECO:0000256" key="11">
    <source>
        <dbReference type="SAM" id="MobiDB-lite"/>
    </source>
</evidence>
<accession>A0A5M8PTL4</accession>
<feature type="region of interest" description="Disordered" evidence="11">
    <location>
        <begin position="185"/>
        <end position="239"/>
    </location>
</feature>
<dbReference type="Gene3D" id="3.60.15.10">
    <property type="entry name" value="Ribonuclease Z/Hydroxyacylglutathione hydrolase-like"/>
    <property type="match status" value="2"/>
</dbReference>
<evidence type="ECO:0000259" key="12">
    <source>
        <dbReference type="Pfam" id="PF13691"/>
    </source>
</evidence>
<feature type="compositionally biased region" description="Low complexity" evidence="11">
    <location>
        <begin position="886"/>
        <end position="900"/>
    </location>
</feature>
<evidence type="ECO:0000256" key="4">
    <source>
        <dbReference type="ARBA" id="ARBA00012477"/>
    </source>
</evidence>
<feature type="domain" description="tRNase Z endonuclease" evidence="12">
    <location>
        <begin position="6"/>
        <end position="68"/>
    </location>
</feature>
<evidence type="ECO:0000313" key="13">
    <source>
        <dbReference type="EMBL" id="KAA6412335.1"/>
    </source>
</evidence>
<feature type="compositionally biased region" description="Basic and acidic residues" evidence="11">
    <location>
        <begin position="219"/>
        <end position="239"/>
    </location>
</feature>
<reference evidence="13 14" key="1">
    <citation type="submission" date="2019-09" db="EMBL/GenBank/DDBJ databases">
        <title>The hologenome of the rock-dwelling lichen Lasallia pustulata.</title>
        <authorList>
            <person name="Greshake Tzovaras B."/>
            <person name="Segers F."/>
            <person name="Bicker A."/>
            <person name="Dal Grande F."/>
            <person name="Otte J."/>
            <person name="Hankeln T."/>
            <person name="Schmitt I."/>
            <person name="Ebersberger I."/>
        </authorList>
    </citation>
    <scope>NUCLEOTIDE SEQUENCE [LARGE SCALE GENOMIC DNA]</scope>
    <source>
        <strain evidence="13">A1-1</strain>
    </source>
</reference>
<dbReference type="Pfam" id="PF13691">
    <property type="entry name" value="Lactamase_B_4"/>
    <property type="match status" value="1"/>
</dbReference>
<evidence type="ECO:0000313" key="14">
    <source>
        <dbReference type="Proteomes" id="UP000324767"/>
    </source>
</evidence>
<comment type="catalytic activity">
    <reaction evidence="1">
        <text>Endonucleolytic cleavage of RNA, removing extra 3' nucleotides from tRNA precursor, generating 3' termini of tRNAs. A 3'-hydroxy group is left at the tRNA terminus and a 5'-phosphoryl group is left at the trailer molecule.</text>
        <dbReference type="EC" id="3.1.26.11"/>
    </reaction>
</comment>
<comment type="similarity">
    <text evidence="3">Belongs to the RNase Z family.</text>
</comment>
<feature type="compositionally biased region" description="Pro residues" evidence="11">
    <location>
        <begin position="939"/>
        <end position="984"/>
    </location>
</feature>
<dbReference type="PANTHER" id="PTHR12553">
    <property type="entry name" value="ZINC PHOSPHODIESTERASE ELAC PROTEIN 2"/>
    <property type="match status" value="1"/>
</dbReference>
<keyword evidence="9" id="KW-0378">Hydrolase</keyword>
<dbReference type="AlphaFoldDB" id="A0A5M8PTL4"/>
<keyword evidence="5" id="KW-0819">tRNA processing</keyword>
<keyword evidence="10" id="KW-0862">Zinc</keyword>
<keyword evidence="7" id="KW-0479">Metal-binding</keyword>
<gene>
    <name evidence="13" type="ORF">FRX48_04487</name>
</gene>
<dbReference type="GO" id="GO:0005739">
    <property type="term" value="C:mitochondrion"/>
    <property type="evidence" value="ECO:0007669"/>
    <property type="project" value="TreeGrafter"/>
</dbReference>
<dbReference type="Pfam" id="PF23023">
    <property type="entry name" value="Anti-Pycsar_Apyc1"/>
    <property type="match status" value="1"/>
</dbReference>
<evidence type="ECO:0000256" key="3">
    <source>
        <dbReference type="ARBA" id="ARBA00007823"/>
    </source>
</evidence>
<keyword evidence="8" id="KW-0255">Endonuclease</keyword>
<feature type="compositionally biased region" description="Low complexity" evidence="11">
    <location>
        <begin position="185"/>
        <end position="195"/>
    </location>
</feature>
<comment type="caution">
    <text evidence="13">The sequence shown here is derived from an EMBL/GenBank/DDBJ whole genome shotgun (WGS) entry which is preliminary data.</text>
</comment>
<dbReference type="GO" id="GO:0046872">
    <property type="term" value="F:metal ion binding"/>
    <property type="evidence" value="ECO:0007669"/>
    <property type="project" value="UniProtKB-KW"/>
</dbReference>
<dbReference type="InterPro" id="IPR036866">
    <property type="entry name" value="RibonucZ/Hydroxyglut_hydro"/>
</dbReference>